<feature type="region of interest" description="Disordered" evidence="1">
    <location>
        <begin position="23"/>
        <end position="133"/>
    </location>
</feature>
<keyword evidence="3" id="KW-1185">Reference proteome</keyword>
<feature type="compositionally biased region" description="Basic and acidic residues" evidence="1">
    <location>
        <begin position="122"/>
        <end position="133"/>
    </location>
</feature>
<evidence type="ECO:0000313" key="3">
    <source>
        <dbReference type="Proteomes" id="UP001359485"/>
    </source>
</evidence>
<feature type="compositionally biased region" description="Basic and acidic residues" evidence="1">
    <location>
        <begin position="38"/>
        <end position="49"/>
    </location>
</feature>
<gene>
    <name evidence="2" type="ORF">RUM44_002315</name>
</gene>
<accession>A0ABR1APA4</accession>
<proteinExistence type="predicted"/>
<sequence length="133" mass="14453">MLETAPMADLDLLVEKLEWFRGMGSLPPCQIGSPKGNAEAEKSPKEGNRAQKMTPKQPNPKPGRSSVVAKEPVKTFKPGKAPPGVDSAQFGTARRSSKKERSPPREGLRNRSLLERGLPSRQEQKSGHALGDD</sequence>
<organism evidence="2 3">
    <name type="scientific">Polyplax serrata</name>
    <name type="common">Common mouse louse</name>
    <dbReference type="NCBI Taxonomy" id="468196"/>
    <lineage>
        <taxon>Eukaryota</taxon>
        <taxon>Metazoa</taxon>
        <taxon>Ecdysozoa</taxon>
        <taxon>Arthropoda</taxon>
        <taxon>Hexapoda</taxon>
        <taxon>Insecta</taxon>
        <taxon>Pterygota</taxon>
        <taxon>Neoptera</taxon>
        <taxon>Paraneoptera</taxon>
        <taxon>Psocodea</taxon>
        <taxon>Troctomorpha</taxon>
        <taxon>Phthiraptera</taxon>
        <taxon>Anoplura</taxon>
        <taxon>Polyplacidae</taxon>
        <taxon>Polyplax</taxon>
    </lineage>
</organism>
<comment type="caution">
    <text evidence="2">The sequence shown here is derived from an EMBL/GenBank/DDBJ whole genome shotgun (WGS) entry which is preliminary data.</text>
</comment>
<dbReference type="Proteomes" id="UP001359485">
    <property type="component" value="Unassembled WGS sequence"/>
</dbReference>
<feature type="compositionally biased region" description="Basic and acidic residues" evidence="1">
    <location>
        <begin position="99"/>
        <end position="114"/>
    </location>
</feature>
<dbReference type="EMBL" id="JAWJWF010000047">
    <property type="protein sequence ID" value="KAK6622503.1"/>
    <property type="molecule type" value="Genomic_DNA"/>
</dbReference>
<evidence type="ECO:0000256" key="1">
    <source>
        <dbReference type="SAM" id="MobiDB-lite"/>
    </source>
</evidence>
<evidence type="ECO:0000313" key="2">
    <source>
        <dbReference type="EMBL" id="KAK6622503.1"/>
    </source>
</evidence>
<reference evidence="2 3" key="1">
    <citation type="submission" date="2023-09" db="EMBL/GenBank/DDBJ databases">
        <title>Genomes of two closely related lineages of the louse Polyplax serrata with different host specificities.</title>
        <authorList>
            <person name="Martinu J."/>
            <person name="Tarabai H."/>
            <person name="Stefka J."/>
            <person name="Hypsa V."/>
        </authorList>
    </citation>
    <scope>NUCLEOTIDE SEQUENCE [LARGE SCALE GENOMIC DNA]</scope>
    <source>
        <strain evidence="2">98ZLc_SE</strain>
    </source>
</reference>
<protein>
    <submittedName>
        <fullName evidence="2">Uncharacterized protein</fullName>
    </submittedName>
</protein>
<name>A0ABR1APA4_POLSC</name>